<dbReference type="Gene3D" id="2.40.50.140">
    <property type="entry name" value="Nucleic acid-binding proteins"/>
    <property type="match status" value="1"/>
</dbReference>
<reference evidence="2" key="1">
    <citation type="submission" date="2020-02" db="EMBL/GenBank/DDBJ databases">
        <authorList>
            <person name="Meier V. D."/>
        </authorList>
    </citation>
    <scope>NUCLEOTIDE SEQUENCE</scope>
    <source>
        <strain evidence="2">AVDCRST_MAG10</strain>
    </source>
</reference>
<dbReference type="Pfam" id="PF01336">
    <property type="entry name" value="tRNA_anti-codon"/>
    <property type="match status" value="1"/>
</dbReference>
<accession>A0A6J4HQ83</accession>
<evidence type="ECO:0000313" key="2">
    <source>
        <dbReference type="EMBL" id="CAA9229752.1"/>
    </source>
</evidence>
<dbReference type="AlphaFoldDB" id="A0A6J4HQ83"/>
<dbReference type="InterPro" id="IPR012340">
    <property type="entry name" value="NA-bd_OB-fold"/>
</dbReference>
<name>A0A6J4HQ83_9ACTN</name>
<dbReference type="SUPFAM" id="SSF50249">
    <property type="entry name" value="Nucleic acid-binding proteins"/>
    <property type="match status" value="1"/>
</dbReference>
<dbReference type="EMBL" id="CADCTB010000075">
    <property type="protein sequence ID" value="CAA9229752.1"/>
    <property type="molecule type" value="Genomic_DNA"/>
</dbReference>
<proteinExistence type="predicted"/>
<feature type="domain" description="OB" evidence="1">
    <location>
        <begin position="44"/>
        <end position="119"/>
    </location>
</feature>
<dbReference type="InterPro" id="IPR004365">
    <property type="entry name" value="NA-bd_OB_tRNA"/>
</dbReference>
<evidence type="ECO:0000259" key="1">
    <source>
        <dbReference type="Pfam" id="PF01336"/>
    </source>
</evidence>
<dbReference type="CDD" id="cd04488">
    <property type="entry name" value="RecG_wedge_OBF"/>
    <property type="match status" value="1"/>
</dbReference>
<protein>
    <recommendedName>
        <fullName evidence="1">OB domain-containing protein</fullName>
    </recommendedName>
</protein>
<organism evidence="2">
    <name type="scientific">uncultured Acidimicrobiales bacterium</name>
    <dbReference type="NCBI Taxonomy" id="310071"/>
    <lineage>
        <taxon>Bacteria</taxon>
        <taxon>Bacillati</taxon>
        <taxon>Actinomycetota</taxon>
        <taxon>Acidimicrobiia</taxon>
        <taxon>Acidimicrobiales</taxon>
        <taxon>environmental samples</taxon>
    </lineage>
</organism>
<dbReference type="GO" id="GO:0003676">
    <property type="term" value="F:nucleic acid binding"/>
    <property type="evidence" value="ECO:0007669"/>
    <property type="project" value="InterPro"/>
</dbReference>
<gene>
    <name evidence="2" type="ORF">AVDCRST_MAG10-1105</name>
</gene>
<sequence length="119" mass="13015">MAFRKLLHRLTTSDAELDRERLQQFCRDVPGVTPIAEAEPRQEITVAGEISSLRIVPRAGTPSLEVTVKDGSGSLVIVWTGRRHIPGVAPGRRLVVSGRGTPHGSNGRLSLLNPRYELL</sequence>